<comment type="caution">
    <text evidence="5">The sequence shown here is derived from an EMBL/GenBank/DDBJ whole genome shotgun (WGS) entry which is preliminary data.</text>
</comment>
<dbReference type="Pfam" id="PF12833">
    <property type="entry name" value="HTH_18"/>
    <property type="match status" value="1"/>
</dbReference>
<dbReference type="RefSeq" id="WP_228352245.1">
    <property type="nucleotide sequence ID" value="NZ_JACEGA010000001.1"/>
</dbReference>
<evidence type="ECO:0000313" key="6">
    <source>
        <dbReference type="Proteomes" id="UP000574276"/>
    </source>
</evidence>
<keyword evidence="2" id="KW-0238">DNA-binding</keyword>
<dbReference type="InterPro" id="IPR020449">
    <property type="entry name" value="Tscrpt_reg_AraC-type_HTH"/>
</dbReference>
<proteinExistence type="predicted"/>
<dbReference type="PANTHER" id="PTHR43280">
    <property type="entry name" value="ARAC-FAMILY TRANSCRIPTIONAL REGULATOR"/>
    <property type="match status" value="1"/>
</dbReference>
<accession>A0A839JYR1</accession>
<name>A0A839JYR1_9FIRM</name>
<gene>
    <name evidence="5" type="ORF">H0486_06530</name>
</gene>
<dbReference type="InterPro" id="IPR018060">
    <property type="entry name" value="HTH_AraC"/>
</dbReference>
<dbReference type="InterPro" id="IPR009057">
    <property type="entry name" value="Homeodomain-like_sf"/>
</dbReference>
<dbReference type="SMART" id="SM00342">
    <property type="entry name" value="HTH_ARAC"/>
    <property type="match status" value="1"/>
</dbReference>
<dbReference type="GO" id="GO:0003700">
    <property type="term" value="F:DNA-binding transcription factor activity"/>
    <property type="evidence" value="ECO:0007669"/>
    <property type="project" value="InterPro"/>
</dbReference>
<dbReference type="Gene3D" id="1.10.10.60">
    <property type="entry name" value="Homeodomain-like"/>
    <property type="match status" value="2"/>
</dbReference>
<evidence type="ECO:0000256" key="3">
    <source>
        <dbReference type="ARBA" id="ARBA00023163"/>
    </source>
</evidence>
<sequence length="288" mass="33841">MEDFHWIQSLVGESVTEEELKYVDCYVNRNLGLFIPSTGKCLYAARPFHVHPSYMFIIAFGYDKDKVKPTIDIKEDHYLAFALSPDIPHTDEEGMLKHYYCLLIDKEYFEEQYKMYTNEEPYFNWTQFAVCHDILKILNTFAFEYSKKMMNSDITLQAQSTIITHWLIRSILGEAYDLRAISSNYAVARAEHYIEQHYSEPITVKRLAEIGNISVSGFNRIFKKETKLSPIEYLIQVRLEKSKKLLIRKEIPITEIALRCGFSSSSHYSSCFHKRYNVTPSEYRNSYS</sequence>
<protein>
    <submittedName>
        <fullName evidence="5">Helix-turn-helix transcriptional regulator</fullName>
    </submittedName>
</protein>
<dbReference type="GO" id="GO:0043565">
    <property type="term" value="F:sequence-specific DNA binding"/>
    <property type="evidence" value="ECO:0007669"/>
    <property type="project" value="InterPro"/>
</dbReference>
<dbReference type="SUPFAM" id="SSF46689">
    <property type="entry name" value="Homeodomain-like"/>
    <property type="match status" value="2"/>
</dbReference>
<dbReference type="PRINTS" id="PR00032">
    <property type="entry name" value="HTHARAC"/>
</dbReference>
<organism evidence="5 6">
    <name type="scientific">Variimorphobacter saccharofermentans</name>
    <dbReference type="NCBI Taxonomy" id="2755051"/>
    <lineage>
        <taxon>Bacteria</taxon>
        <taxon>Bacillati</taxon>
        <taxon>Bacillota</taxon>
        <taxon>Clostridia</taxon>
        <taxon>Lachnospirales</taxon>
        <taxon>Lachnospiraceae</taxon>
        <taxon>Variimorphobacter</taxon>
    </lineage>
</organism>
<dbReference type="EMBL" id="JACEGA010000001">
    <property type="protein sequence ID" value="MBB2182526.1"/>
    <property type="molecule type" value="Genomic_DNA"/>
</dbReference>
<keyword evidence="1" id="KW-0805">Transcription regulation</keyword>
<keyword evidence="3" id="KW-0804">Transcription</keyword>
<dbReference type="Proteomes" id="UP000574276">
    <property type="component" value="Unassembled WGS sequence"/>
</dbReference>
<dbReference type="AlphaFoldDB" id="A0A839JYR1"/>
<evidence type="ECO:0000256" key="1">
    <source>
        <dbReference type="ARBA" id="ARBA00023015"/>
    </source>
</evidence>
<reference evidence="5 6" key="1">
    <citation type="submission" date="2020-07" db="EMBL/GenBank/DDBJ databases">
        <title>Characterization and genome sequencing of isolate MD1, a novel member within the family Lachnospiraceae.</title>
        <authorList>
            <person name="Rettenmaier R."/>
            <person name="Di Bello L."/>
            <person name="Zinser C."/>
            <person name="Scheitz K."/>
            <person name="Liebl W."/>
            <person name="Zverlov V."/>
        </authorList>
    </citation>
    <scope>NUCLEOTIDE SEQUENCE [LARGE SCALE GENOMIC DNA]</scope>
    <source>
        <strain evidence="5 6">MD1</strain>
    </source>
</reference>
<evidence type="ECO:0000256" key="2">
    <source>
        <dbReference type="ARBA" id="ARBA00023125"/>
    </source>
</evidence>
<keyword evidence="6" id="KW-1185">Reference proteome</keyword>
<dbReference type="PANTHER" id="PTHR43280:SF28">
    <property type="entry name" value="HTH-TYPE TRANSCRIPTIONAL ACTIVATOR RHAS"/>
    <property type="match status" value="1"/>
</dbReference>
<evidence type="ECO:0000259" key="4">
    <source>
        <dbReference type="PROSITE" id="PS01124"/>
    </source>
</evidence>
<dbReference type="PROSITE" id="PS01124">
    <property type="entry name" value="HTH_ARAC_FAMILY_2"/>
    <property type="match status" value="1"/>
</dbReference>
<feature type="domain" description="HTH araC/xylS-type" evidence="4">
    <location>
        <begin position="188"/>
        <end position="286"/>
    </location>
</feature>
<evidence type="ECO:0000313" key="5">
    <source>
        <dbReference type="EMBL" id="MBB2182526.1"/>
    </source>
</evidence>